<comment type="caution">
    <text evidence="11">The sequence shown here is derived from an EMBL/GenBank/DDBJ whole genome shotgun (WGS) entry which is preliminary data.</text>
</comment>
<feature type="region of interest" description="Disordered" evidence="10">
    <location>
        <begin position="56"/>
        <end position="157"/>
    </location>
</feature>
<feature type="compositionally biased region" description="Basic and acidic residues" evidence="10">
    <location>
        <begin position="119"/>
        <end position="133"/>
    </location>
</feature>
<dbReference type="PROSITE" id="PS50294">
    <property type="entry name" value="WD_REPEATS_REGION"/>
    <property type="match status" value="1"/>
</dbReference>
<dbReference type="AlphaFoldDB" id="A0A250XD51"/>
<evidence type="ECO:0000256" key="5">
    <source>
        <dbReference type="ARBA" id="ARBA00022737"/>
    </source>
</evidence>
<evidence type="ECO:0000256" key="1">
    <source>
        <dbReference type="ARBA" id="ARBA00004604"/>
    </source>
</evidence>
<evidence type="ECO:0000256" key="9">
    <source>
        <dbReference type="PROSITE-ProRule" id="PRU00221"/>
    </source>
</evidence>
<gene>
    <name evidence="11" type="ORF">CEUSTIGMA_g8421.t1</name>
</gene>
<evidence type="ECO:0000256" key="7">
    <source>
        <dbReference type="ARBA" id="ARBA00025767"/>
    </source>
</evidence>
<dbReference type="InterPro" id="IPR045161">
    <property type="entry name" value="Utp18"/>
</dbReference>
<comment type="subcellular location">
    <subcellularLocation>
        <location evidence="1">Nucleus</location>
        <location evidence="1">Nucleolus</location>
    </subcellularLocation>
</comment>
<keyword evidence="6" id="KW-0539">Nucleus</keyword>
<evidence type="ECO:0000256" key="2">
    <source>
        <dbReference type="ARBA" id="ARBA00022552"/>
    </source>
</evidence>
<dbReference type="GO" id="GO:0032040">
    <property type="term" value="C:small-subunit processome"/>
    <property type="evidence" value="ECO:0007669"/>
    <property type="project" value="TreeGrafter"/>
</dbReference>
<dbReference type="PANTHER" id="PTHR18359:SF0">
    <property type="entry name" value="U3 SMALL NUCLEOLAR RNA-ASSOCIATED PROTEIN 18 HOMOLOG"/>
    <property type="match status" value="1"/>
</dbReference>
<reference evidence="11 12" key="1">
    <citation type="submission" date="2017-08" db="EMBL/GenBank/DDBJ databases">
        <title>Acidophilic green algal genome provides insights into adaptation to an acidic environment.</title>
        <authorList>
            <person name="Hirooka S."/>
            <person name="Hirose Y."/>
            <person name="Kanesaki Y."/>
            <person name="Higuchi S."/>
            <person name="Fujiwara T."/>
            <person name="Onuma R."/>
            <person name="Era A."/>
            <person name="Ohbayashi R."/>
            <person name="Uzuka A."/>
            <person name="Nozaki H."/>
            <person name="Yoshikawa H."/>
            <person name="Miyagishima S.Y."/>
        </authorList>
    </citation>
    <scope>NUCLEOTIDE SEQUENCE [LARGE SCALE GENOMIC DNA]</scope>
    <source>
        <strain evidence="11 12">NIES-2499</strain>
    </source>
</reference>
<keyword evidence="4 9" id="KW-0853">WD repeat</keyword>
<dbReference type="GO" id="GO:0006364">
    <property type="term" value="P:rRNA processing"/>
    <property type="evidence" value="ECO:0007669"/>
    <property type="project" value="UniProtKB-KW"/>
</dbReference>
<accession>A0A250XD51</accession>
<dbReference type="EMBL" id="BEGY01000059">
    <property type="protein sequence ID" value="GAX80986.1"/>
    <property type="molecule type" value="Genomic_DNA"/>
</dbReference>
<dbReference type="Proteomes" id="UP000232323">
    <property type="component" value="Unassembled WGS sequence"/>
</dbReference>
<feature type="repeat" description="WD" evidence="9">
    <location>
        <begin position="424"/>
        <end position="465"/>
    </location>
</feature>
<dbReference type="Pfam" id="PF00400">
    <property type="entry name" value="WD40"/>
    <property type="match status" value="3"/>
</dbReference>
<keyword evidence="12" id="KW-1185">Reference proteome</keyword>
<keyword evidence="5" id="KW-0677">Repeat</keyword>
<dbReference type="SUPFAM" id="SSF50978">
    <property type="entry name" value="WD40 repeat-like"/>
    <property type="match status" value="1"/>
</dbReference>
<dbReference type="OrthoDB" id="1935146at2759"/>
<dbReference type="GO" id="GO:0034388">
    <property type="term" value="C:Pwp2p-containing subcomplex of 90S preribosome"/>
    <property type="evidence" value="ECO:0007669"/>
    <property type="project" value="TreeGrafter"/>
</dbReference>
<name>A0A250XD51_9CHLO</name>
<dbReference type="InterPro" id="IPR001680">
    <property type="entry name" value="WD40_rpt"/>
</dbReference>
<evidence type="ECO:0000256" key="3">
    <source>
        <dbReference type="ARBA" id="ARBA00022553"/>
    </source>
</evidence>
<feature type="compositionally biased region" description="Acidic residues" evidence="10">
    <location>
        <begin position="74"/>
        <end position="111"/>
    </location>
</feature>
<dbReference type="STRING" id="1157962.A0A250XD51"/>
<keyword evidence="2" id="KW-0698">rRNA processing</keyword>
<evidence type="ECO:0000313" key="11">
    <source>
        <dbReference type="EMBL" id="GAX80986.1"/>
    </source>
</evidence>
<protein>
    <recommendedName>
        <fullName evidence="8">U3 small nucleolar RNA-associated protein 18 homolog</fullName>
    </recommendedName>
</protein>
<dbReference type="PANTHER" id="PTHR18359">
    <property type="entry name" value="WD-REPEAT PROTEIN-RELATED"/>
    <property type="match status" value="1"/>
</dbReference>
<sequence>MKDKRKYKTLKGDPATKASELESFLFGGIHVAASVFQQKKDEDDDFEVADMIRKSGDIQNAFIEDRRPAQHNLDEEDYSDDSEEGAGIDVEESSSEELGEDTVEEEGEEEQGLPATHGADTDTREDEKEEDHSMKRRRAEVGVPVSTSGSRRPAWNDPDDVRLKVNVADQARLRKLRSNEKQTILNGVQYEAALRKQHSILNPRTSWAKQKTASSTHQHTASLAIGYGAVGSDEETTEVAEGLDAASLATQAGWLLGNSRGSSSRRVRALPAGRLETSRMKDANQQDPQEAVVRSCEFHPSGELLMTAGLDKRIRIFQVDGVRNPRVQSVFLEDCPVQQAAFAKGGAEIIAVGRRPHFYVYDLAAGHVERVAGPSGFKLKSLESFAVTPGGDASCGPAGPLMAVLGDQGNIPLISLRSRQWITTLKMSGSVRSASFSADGNQLITGGGDGILYCWDMRTRRCMGQMVDCGNKDSAALALSRDNRYLATGSASGVVNVYRQDKCWSSTALSATEAVHSHEQKTMMLPGSLLRPLMPSPLKEVMNLTTTVDTLAFSPDAQILAMASRLKKDSMRLLHVPSMTVFSNWPTSRSPLHYVHSLAFSPNGGFLAVGNAKGRVLLYRLHHYTDA</sequence>
<keyword evidence="3" id="KW-0597">Phosphoprotein</keyword>
<dbReference type="PROSITE" id="PS50082">
    <property type="entry name" value="WD_REPEATS_2"/>
    <property type="match status" value="1"/>
</dbReference>
<dbReference type="InterPro" id="IPR015943">
    <property type="entry name" value="WD40/YVTN_repeat-like_dom_sf"/>
</dbReference>
<evidence type="ECO:0000256" key="8">
    <source>
        <dbReference type="ARBA" id="ARBA00074442"/>
    </source>
</evidence>
<evidence type="ECO:0000313" key="12">
    <source>
        <dbReference type="Proteomes" id="UP000232323"/>
    </source>
</evidence>
<dbReference type="SMART" id="SM00320">
    <property type="entry name" value="WD40"/>
    <property type="match status" value="4"/>
</dbReference>
<proteinExistence type="inferred from homology"/>
<evidence type="ECO:0000256" key="6">
    <source>
        <dbReference type="ARBA" id="ARBA00023242"/>
    </source>
</evidence>
<evidence type="ECO:0000256" key="10">
    <source>
        <dbReference type="SAM" id="MobiDB-lite"/>
    </source>
</evidence>
<organism evidence="11 12">
    <name type="scientific">Chlamydomonas eustigma</name>
    <dbReference type="NCBI Taxonomy" id="1157962"/>
    <lineage>
        <taxon>Eukaryota</taxon>
        <taxon>Viridiplantae</taxon>
        <taxon>Chlorophyta</taxon>
        <taxon>core chlorophytes</taxon>
        <taxon>Chlorophyceae</taxon>
        <taxon>CS clade</taxon>
        <taxon>Chlamydomonadales</taxon>
        <taxon>Chlamydomonadaceae</taxon>
        <taxon>Chlamydomonas</taxon>
    </lineage>
</organism>
<dbReference type="InterPro" id="IPR036322">
    <property type="entry name" value="WD40_repeat_dom_sf"/>
</dbReference>
<dbReference type="FunFam" id="2.130.10.10:FF:000121">
    <property type="entry name" value="U3 small nucleolar RNA-associated protein 18 homolog"/>
    <property type="match status" value="1"/>
</dbReference>
<dbReference type="Gene3D" id="2.130.10.10">
    <property type="entry name" value="YVTN repeat-like/Quinoprotein amine dehydrogenase"/>
    <property type="match status" value="1"/>
</dbReference>
<comment type="similarity">
    <text evidence="7">Belongs to the WD repeat UTP18 family.</text>
</comment>
<evidence type="ECO:0000256" key="4">
    <source>
        <dbReference type="ARBA" id="ARBA00022574"/>
    </source>
</evidence>